<proteinExistence type="predicted"/>
<reference evidence="1" key="2">
    <citation type="submission" date="2020-09" db="EMBL/GenBank/DDBJ databases">
        <authorList>
            <person name="Sun Q."/>
            <person name="Zhou Y."/>
        </authorList>
    </citation>
    <scope>NUCLEOTIDE SEQUENCE</scope>
    <source>
        <strain evidence="1">CGMCC 1.15330</strain>
    </source>
</reference>
<evidence type="ECO:0000313" key="2">
    <source>
        <dbReference type="Proteomes" id="UP000623067"/>
    </source>
</evidence>
<protein>
    <submittedName>
        <fullName evidence="1">Uncharacterized protein</fullName>
    </submittedName>
</protein>
<reference evidence="1" key="1">
    <citation type="journal article" date="2014" name="Int. J. Syst. Evol. Microbiol.">
        <title>Complete genome sequence of Corynebacterium casei LMG S-19264T (=DSM 44701T), isolated from a smear-ripened cheese.</title>
        <authorList>
            <consortium name="US DOE Joint Genome Institute (JGI-PGF)"/>
            <person name="Walter F."/>
            <person name="Albersmeier A."/>
            <person name="Kalinowski J."/>
            <person name="Ruckert C."/>
        </authorList>
    </citation>
    <scope>NUCLEOTIDE SEQUENCE</scope>
    <source>
        <strain evidence="1">CGMCC 1.15330</strain>
    </source>
</reference>
<dbReference type="AlphaFoldDB" id="A0A916SSS8"/>
<dbReference type="EMBL" id="BMIH01000001">
    <property type="protein sequence ID" value="GGB14943.1"/>
    <property type="molecule type" value="Genomic_DNA"/>
</dbReference>
<comment type="caution">
    <text evidence="1">The sequence shown here is derived from an EMBL/GenBank/DDBJ whole genome shotgun (WGS) entry which is preliminary data.</text>
</comment>
<evidence type="ECO:0000313" key="1">
    <source>
        <dbReference type="EMBL" id="GGB14943.1"/>
    </source>
</evidence>
<dbReference type="Proteomes" id="UP000623067">
    <property type="component" value="Unassembled WGS sequence"/>
</dbReference>
<name>A0A916SSS8_9SPHN</name>
<organism evidence="1 2">
    <name type="scientific">Sphingomonas metalli</name>
    <dbReference type="NCBI Taxonomy" id="1779358"/>
    <lineage>
        <taxon>Bacteria</taxon>
        <taxon>Pseudomonadati</taxon>
        <taxon>Pseudomonadota</taxon>
        <taxon>Alphaproteobacteria</taxon>
        <taxon>Sphingomonadales</taxon>
        <taxon>Sphingomonadaceae</taxon>
        <taxon>Sphingomonas</taxon>
    </lineage>
</organism>
<sequence length="52" mass="5655">MGQVTGLTPFIVAMIRAPHAALAKADPAKLAAKYEIPPAFAEFYLTHWSNRA</sequence>
<gene>
    <name evidence="1" type="ORF">GCM10011380_00440</name>
</gene>
<accession>A0A916SSS8</accession>
<keyword evidence="2" id="KW-1185">Reference proteome</keyword>